<reference evidence="1 2" key="1">
    <citation type="submission" date="2012-04" db="EMBL/GenBank/DDBJ databases">
        <authorList>
            <person name="Weinstock G."/>
            <person name="Sodergren E."/>
            <person name="Lobos E.A."/>
            <person name="Fulton L."/>
            <person name="Fulton R."/>
            <person name="Courtney L."/>
            <person name="Fronick C."/>
            <person name="O'Laughlin M."/>
            <person name="Godfrey J."/>
            <person name="Wilson R.M."/>
            <person name="Miner T."/>
            <person name="Farmer C."/>
            <person name="Delehaunty K."/>
            <person name="Cordes M."/>
            <person name="Minx P."/>
            <person name="Tomlinson C."/>
            <person name="Chen J."/>
            <person name="Wollam A."/>
            <person name="Pepin K.H."/>
            <person name="Bhonagiri V."/>
            <person name="Zhang X."/>
            <person name="Suruliraj S."/>
            <person name="Warren W."/>
            <person name="Mitreva M."/>
            <person name="Mardis E.R."/>
            <person name="Wilson R.K."/>
        </authorList>
    </citation>
    <scope>NUCLEOTIDE SEQUENCE [LARGE SCALE GENOMIC DNA]</scope>
    <source>
        <strain evidence="1 2">ERV63</strain>
    </source>
</reference>
<organism evidence="1 2">
    <name type="scientific">Enterococcus faecalis ERV63</name>
    <dbReference type="NCBI Taxonomy" id="1134793"/>
    <lineage>
        <taxon>Bacteria</taxon>
        <taxon>Bacillati</taxon>
        <taxon>Bacillota</taxon>
        <taxon>Bacilli</taxon>
        <taxon>Lactobacillales</taxon>
        <taxon>Enterococcaceae</taxon>
        <taxon>Enterococcus</taxon>
    </lineage>
</organism>
<evidence type="ECO:0000313" key="2">
    <source>
        <dbReference type="Proteomes" id="UP000004117"/>
    </source>
</evidence>
<evidence type="ECO:0008006" key="3">
    <source>
        <dbReference type="Google" id="ProtNLM"/>
    </source>
</evidence>
<name>A0AAV3GGG4_ENTFL</name>
<proteinExistence type="predicted"/>
<accession>A0AAV3GGG4</accession>
<sequence length="292" mass="31757">MEEFFMATKFYTKQYAGLLAKITEKKSYFLRAFGGELQTSDAVKDSDTFLMLKTSDTPVVMQPYNTGENVAFGTGTGNSNRFGPRKEIKSIDTTVPYESPLAIHEGVDNITVNDDADAVVAERLEEQAIAWAEYIDGLLGKALSDAASETIQFELTSEGVTKLFSTAHKTFVNNLVSKSLAWVAYVHPDVYDFLVDNGLATTTKNSSANIDEQTIYKFKGFVLVEIPESKLQTGEMAQFSADSVGIAGVGISVTRAIDSEDFNGVAIQGAGKYGKHIPEKNKVAILKAVKKA</sequence>
<dbReference type="AlphaFoldDB" id="A0AAV3GGG4"/>
<gene>
    <name evidence="1" type="ORF">HMPREF1336_03323</name>
</gene>
<dbReference type="EMBL" id="ALZR01000129">
    <property type="protein sequence ID" value="EJV12377.1"/>
    <property type="molecule type" value="Genomic_DNA"/>
</dbReference>
<evidence type="ECO:0000313" key="1">
    <source>
        <dbReference type="EMBL" id="EJV12377.1"/>
    </source>
</evidence>
<protein>
    <recommendedName>
        <fullName evidence="3">Major capsid protein</fullName>
    </recommendedName>
</protein>
<comment type="caution">
    <text evidence="1">The sequence shown here is derived from an EMBL/GenBank/DDBJ whole genome shotgun (WGS) entry which is preliminary data.</text>
</comment>
<dbReference type="Proteomes" id="UP000004117">
    <property type="component" value="Unassembled WGS sequence"/>
</dbReference>